<dbReference type="InterPro" id="IPR013083">
    <property type="entry name" value="Znf_RING/FYVE/PHD"/>
</dbReference>
<evidence type="ECO:0000256" key="3">
    <source>
        <dbReference type="ARBA" id="ARBA00022692"/>
    </source>
</evidence>
<name>A0A3P6NGU0_TAEAS</name>
<dbReference type="PANTHER" id="PTHR46065">
    <property type="entry name" value="E3 UBIQUITIN-PROTEIN LIGASE MARCH 2/3 FAMILY MEMBER"/>
    <property type="match status" value="1"/>
</dbReference>
<dbReference type="SMART" id="SM00744">
    <property type="entry name" value="RINGv"/>
    <property type="match status" value="2"/>
</dbReference>
<keyword evidence="2" id="KW-0808">Transferase</keyword>
<organism evidence="12 13">
    <name type="scientific">Taenia asiatica</name>
    <name type="common">Asian tapeworm</name>
    <dbReference type="NCBI Taxonomy" id="60517"/>
    <lineage>
        <taxon>Eukaryota</taxon>
        <taxon>Metazoa</taxon>
        <taxon>Spiralia</taxon>
        <taxon>Lophotrochozoa</taxon>
        <taxon>Platyhelminthes</taxon>
        <taxon>Cestoda</taxon>
        <taxon>Eucestoda</taxon>
        <taxon>Cyclophyllidea</taxon>
        <taxon>Taeniidae</taxon>
        <taxon>Taenia</taxon>
    </lineage>
</organism>
<dbReference type="AlphaFoldDB" id="A0A3P6NGU0"/>
<dbReference type="OrthoDB" id="273089at2759"/>
<keyword evidence="4" id="KW-0479">Metal-binding</keyword>
<keyword evidence="3 10" id="KW-0812">Transmembrane</keyword>
<dbReference type="Gene3D" id="3.30.40.10">
    <property type="entry name" value="Zinc/RING finger domain, C3HC4 (zinc finger)"/>
    <property type="match status" value="2"/>
</dbReference>
<accession>A0A3P6NGU0</accession>
<evidence type="ECO:0000256" key="1">
    <source>
        <dbReference type="ARBA" id="ARBA00004141"/>
    </source>
</evidence>
<keyword evidence="5" id="KW-0863">Zinc-finger</keyword>
<dbReference type="GO" id="GO:0008270">
    <property type="term" value="F:zinc ion binding"/>
    <property type="evidence" value="ECO:0007669"/>
    <property type="project" value="UniProtKB-KW"/>
</dbReference>
<keyword evidence="6" id="KW-0833">Ubl conjugation pathway</keyword>
<evidence type="ECO:0000259" key="11">
    <source>
        <dbReference type="PROSITE" id="PS51292"/>
    </source>
</evidence>
<dbReference type="Proteomes" id="UP000282613">
    <property type="component" value="Unassembled WGS sequence"/>
</dbReference>
<evidence type="ECO:0000256" key="9">
    <source>
        <dbReference type="ARBA" id="ARBA00023136"/>
    </source>
</evidence>
<comment type="subcellular location">
    <subcellularLocation>
        <location evidence="1">Membrane</location>
        <topology evidence="1">Multi-pass membrane protein</topology>
    </subcellularLocation>
</comment>
<feature type="transmembrane region" description="Helical" evidence="10">
    <location>
        <begin position="335"/>
        <end position="356"/>
    </location>
</feature>
<keyword evidence="9 10" id="KW-0472">Membrane</keyword>
<feature type="domain" description="RING-CH-type" evidence="11">
    <location>
        <begin position="224"/>
        <end position="293"/>
    </location>
</feature>
<keyword evidence="13" id="KW-1185">Reference proteome</keyword>
<sequence>MRSSLSRTSTTYTVPIKLTLRGDGSPQRPTTFSPYLPFCRICHDTDVDSCGPLIAPCLCDGSLKHVHQTCLQHWIDISQLKRCELCHFEFEIRKCPKPNAKQSCCALSRRQLYLFSVFEPTTLLLAALAIWWFVFTFSHSTASMPPAPMSPALYVAAIVVAFTFFHFVGLFVCWIVYFCKYEKERRQIEYVDMVQEPSRQRIATASLCGFSPSTSEPFQWVMSRGTLNTPSCRICYDSNESTNDREVEPRGRLIAPCLCTGSLKYVHQWCIQRWIELSRSRRCELCHFKFCMRKQAKKNKEVAMQNSKSYTFEIIAIFLTGWSSVVVLTRDPAEILLSLFLSGLVGLIIGGFIKFFTHRPAVSSEAEGASSRVEYVYVVQEPSKRRVARLRRAANV</sequence>
<dbReference type="InterPro" id="IPR011016">
    <property type="entry name" value="Znf_RING-CH"/>
</dbReference>
<dbReference type="GO" id="GO:0016020">
    <property type="term" value="C:membrane"/>
    <property type="evidence" value="ECO:0007669"/>
    <property type="project" value="UniProtKB-SubCell"/>
</dbReference>
<reference evidence="12 13" key="1">
    <citation type="submission" date="2018-11" db="EMBL/GenBank/DDBJ databases">
        <authorList>
            <consortium name="Pathogen Informatics"/>
        </authorList>
    </citation>
    <scope>NUCLEOTIDE SEQUENCE [LARGE SCALE GENOMIC DNA]</scope>
</reference>
<dbReference type="CDD" id="cd16495">
    <property type="entry name" value="RING_CH-C4HC3_MARCH"/>
    <property type="match status" value="1"/>
</dbReference>
<keyword evidence="8 10" id="KW-1133">Transmembrane helix</keyword>
<evidence type="ECO:0000313" key="13">
    <source>
        <dbReference type="Proteomes" id="UP000282613"/>
    </source>
</evidence>
<dbReference type="Pfam" id="PF12906">
    <property type="entry name" value="RINGv"/>
    <property type="match status" value="2"/>
</dbReference>
<evidence type="ECO:0000256" key="10">
    <source>
        <dbReference type="SAM" id="Phobius"/>
    </source>
</evidence>
<dbReference type="GO" id="GO:0016567">
    <property type="term" value="P:protein ubiquitination"/>
    <property type="evidence" value="ECO:0007669"/>
    <property type="project" value="TreeGrafter"/>
</dbReference>
<feature type="transmembrane region" description="Helical" evidence="10">
    <location>
        <begin position="154"/>
        <end position="179"/>
    </location>
</feature>
<feature type="transmembrane region" description="Helical" evidence="10">
    <location>
        <begin position="310"/>
        <end position="329"/>
    </location>
</feature>
<proteinExistence type="predicted"/>
<dbReference type="PROSITE" id="PS51292">
    <property type="entry name" value="ZF_RING_CH"/>
    <property type="match status" value="2"/>
</dbReference>
<keyword evidence="7" id="KW-0862">Zinc</keyword>
<evidence type="ECO:0000256" key="8">
    <source>
        <dbReference type="ARBA" id="ARBA00022989"/>
    </source>
</evidence>
<evidence type="ECO:0000256" key="6">
    <source>
        <dbReference type="ARBA" id="ARBA00022786"/>
    </source>
</evidence>
<protein>
    <recommendedName>
        <fullName evidence="11">RING-CH-type domain-containing protein</fullName>
    </recommendedName>
</protein>
<dbReference type="PANTHER" id="PTHR46065:SF3">
    <property type="entry name" value="FI20425P1"/>
    <property type="match status" value="1"/>
</dbReference>
<evidence type="ECO:0000313" key="12">
    <source>
        <dbReference type="EMBL" id="VDK23772.1"/>
    </source>
</evidence>
<dbReference type="GO" id="GO:0004842">
    <property type="term" value="F:ubiquitin-protein transferase activity"/>
    <property type="evidence" value="ECO:0007669"/>
    <property type="project" value="TreeGrafter"/>
</dbReference>
<feature type="domain" description="RING-CH-type" evidence="11">
    <location>
        <begin position="31"/>
        <end position="93"/>
    </location>
</feature>
<dbReference type="SUPFAM" id="SSF57850">
    <property type="entry name" value="RING/U-box"/>
    <property type="match status" value="2"/>
</dbReference>
<dbReference type="EMBL" id="UYRS01000650">
    <property type="protein sequence ID" value="VDK23772.1"/>
    <property type="molecule type" value="Genomic_DNA"/>
</dbReference>
<evidence type="ECO:0000256" key="2">
    <source>
        <dbReference type="ARBA" id="ARBA00022679"/>
    </source>
</evidence>
<evidence type="ECO:0000256" key="7">
    <source>
        <dbReference type="ARBA" id="ARBA00022833"/>
    </source>
</evidence>
<gene>
    <name evidence="12" type="ORF">TASK_LOCUS1845</name>
</gene>
<evidence type="ECO:0000256" key="5">
    <source>
        <dbReference type="ARBA" id="ARBA00022771"/>
    </source>
</evidence>
<feature type="transmembrane region" description="Helical" evidence="10">
    <location>
        <begin position="112"/>
        <end position="134"/>
    </location>
</feature>
<evidence type="ECO:0000256" key="4">
    <source>
        <dbReference type="ARBA" id="ARBA00022723"/>
    </source>
</evidence>